<evidence type="ECO:0000256" key="1">
    <source>
        <dbReference type="SAM" id="MobiDB-lite"/>
    </source>
</evidence>
<organism evidence="2 3">
    <name type="scientific">Dreissena polymorpha</name>
    <name type="common">Zebra mussel</name>
    <name type="synonym">Mytilus polymorpha</name>
    <dbReference type="NCBI Taxonomy" id="45954"/>
    <lineage>
        <taxon>Eukaryota</taxon>
        <taxon>Metazoa</taxon>
        <taxon>Spiralia</taxon>
        <taxon>Lophotrochozoa</taxon>
        <taxon>Mollusca</taxon>
        <taxon>Bivalvia</taxon>
        <taxon>Autobranchia</taxon>
        <taxon>Heteroconchia</taxon>
        <taxon>Euheterodonta</taxon>
        <taxon>Imparidentia</taxon>
        <taxon>Neoheterodontei</taxon>
        <taxon>Myida</taxon>
        <taxon>Dreissenoidea</taxon>
        <taxon>Dreissenidae</taxon>
        <taxon>Dreissena</taxon>
    </lineage>
</organism>
<reference evidence="2" key="2">
    <citation type="submission" date="2020-11" db="EMBL/GenBank/DDBJ databases">
        <authorList>
            <person name="McCartney M.A."/>
            <person name="Auch B."/>
            <person name="Kono T."/>
            <person name="Mallez S."/>
            <person name="Becker A."/>
            <person name="Gohl D.M."/>
            <person name="Silverstein K.A.T."/>
            <person name="Koren S."/>
            <person name="Bechman K.B."/>
            <person name="Herman A."/>
            <person name="Abrahante J.E."/>
            <person name="Garbe J."/>
        </authorList>
    </citation>
    <scope>NUCLEOTIDE SEQUENCE</scope>
    <source>
        <strain evidence="2">Duluth1</strain>
        <tissue evidence="2">Whole animal</tissue>
    </source>
</reference>
<gene>
    <name evidence="2" type="ORF">DPMN_063101</name>
</gene>
<accession>A0A9D4C9W0</accession>
<reference evidence="2" key="1">
    <citation type="journal article" date="2019" name="bioRxiv">
        <title>The Genome of the Zebra Mussel, Dreissena polymorpha: A Resource for Invasive Species Research.</title>
        <authorList>
            <person name="McCartney M.A."/>
            <person name="Auch B."/>
            <person name="Kono T."/>
            <person name="Mallez S."/>
            <person name="Zhang Y."/>
            <person name="Obille A."/>
            <person name="Becker A."/>
            <person name="Abrahante J.E."/>
            <person name="Garbe J."/>
            <person name="Badalamenti J.P."/>
            <person name="Herman A."/>
            <person name="Mangelson H."/>
            <person name="Liachko I."/>
            <person name="Sullivan S."/>
            <person name="Sone E.D."/>
            <person name="Koren S."/>
            <person name="Silverstein K.A.T."/>
            <person name="Beckman K.B."/>
            <person name="Gohl D.M."/>
        </authorList>
    </citation>
    <scope>NUCLEOTIDE SEQUENCE</scope>
    <source>
        <strain evidence="2">Duluth1</strain>
        <tissue evidence="2">Whole animal</tissue>
    </source>
</reference>
<dbReference type="EMBL" id="JAIWYP010000013">
    <property type="protein sequence ID" value="KAH3720206.1"/>
    <property type="molecule type" value="Genomic_DNA"/>
</dbReference>
<name>A0A9D4C9W0_DREPO</name>
<keyword evidence="3" id="KW-1185">Reference proteome</keyword>
<comment type="caution">
    <text evidence="2">The sequence shown here is derived from an EMBL/GenBank/DDBJ whole genome shotgun (WGS) entry which is preliminary data.</text>
</comment>
<protein>
    <submittedName>
        <fullName evidence="2">Uncharacterized protein</fullName>
    </submittedName>
</protein>
<dbReference type="AlphaFoldDB" id="A0A9D4C9W0"/>
<feature type="region of interest" description="Disordered" evidence="1">
    <location>
        <begin position="1"/>
        <end position="22"/>
    </location>
</feature>
<evidence type="ECO:0000313" key="2">
    <source>
        <dbReference type="EMBL" id="KAH3720206.1"/>
    </source>
</evidence>
<proteinExistence type="predicted"/>
<sequence>MSIFRNLNTKSDRLSDRQTDGRNCDHYMPTFGGIKIPAISPSSGSLGFTSLQGVRVSGGSGGVAEHHARYTIQRRGER</sequence>
<evidence type="ECO:0000313" key="3">
    <source>
        <dbReference type="Proteomes" id="UP000828390"/>
    </source>
</evidence>
<feature type="compositionally biased region" description="Basic and acidic residues" evidence="1">
    <location>
        <begin position="10"/>
        <end position="22"/>
    </location>
</feature>
<dbReference type="Proteomes" id="UP000828390">
    <property type="component" value="Unassembled WGS sequence"/>
</dbReference>